<comment type="caution">
    <text evidence="15">The sequence shown here is derived from an EMBL/GenBank/DDBJ whole genome shotgun (WGS) entry which is preliminary data.</text>
</comment>
<proteinExistence type="inferred from homology"/>
<dbReference type="STRING" id="741276.A0A2S5B7A5"/>
<evidence type="ECO:0000256" key="6">
    <source>
        <dbReference type="ARBA" id="ARBA00022776"/>
    </source>
</evidence>
<evidence type="ECO:0000313" key="16">
    <source>
        <dbReference type="Proteomes" id="UP000237144"/>
    </source>
</evidence>
<feature type="region of interest" description="Disordered" evidence="12">
    <location>
        <begin position="363"/>
        <end position="387"/>
    </location>
</feature>
<dbReference type="InterPro" id="IPR038275">
    <property type="entry name" value="Nuf2_N_sf"/>
</dbReference>
<keyword evidence="6" id="KW-0498">Mitosis</keyword>
<evidence type="ECO:0000256" key="8">
    <source>
        <dbReference type="ARBA" id="ARBA00023242"/>
    </source>
</evidence>
<evidence type="ECO:0000259" key="13">
    <source>
        <dbReference type="Pfam" id="PF03800"/>
    </source>
</evidence>
<keyword evidence="5" id="KW-0132">Cell division</keyword>
<dbReference type="Pfam" id="PF03800">
    <property type="entry name" value="Nuf2"/>
    <property type="match status" value="1"/>
</dbReference>
<evidence type="ECO:0000256" key="10">
    <source>
        <dbReference type="ARBA" id="ARBA00023328"/>
    </source>
</evidence>
<dbReference type="Gene3D" id="1.10.418.60">
    <property type="entry name" value="Ncd80 complex, Nuf2 subunit"/>
    <property type="match status" value="1"/>
</dbReference>
<comment type="similarity">
    <text evidence="3">Belongs to the NUF2 family.</text>
</comment>
<evidence type="ECO:0000256" key="12">
    <source>
        <dbReference type="SAM" id="MobiDB-lite"/>
    </source>
</evidence>
<dbReference type="InterPro" id="IPR041112">
    <property type="entry name" value="Nuf2_DHR10-like"/>
</dbReference>
<keyword evidence="10" id="KW-0137">Centromere</keyword>
<evidence type="ECO:0000259" key="14">
    <source>
        <dbReference type="Pfam" id="PF18595"/>
    </source>
</evidence>
<keyword evidence="4" id="KW-0158">Chromosome</keyword>
<feature type="domain" description="Kinetochore protein Nuf2 N-terminal" evidence="13">
    <location>
        <begin position="15"/>
        <end position="142"/>
    </location>
</feature>
<gene>
    <name evidence="15" type="ORF">BMF94_4476</name>
</gene>
<sequence length="459" mass="53468">MVPAPAMQSSAQIVTFPVLDAPALLTDTASIGCPLQPDDLSHPQPARILALYEWWMSRLLQLQAEDIKRAAEAQLDQLEHPEIYREAMYLGVFTIALNQLLIPSGVHDFTVRDLTLPRPDRLRYILSAVINFYFFAEEQGERVLRPLQDEMTELAQEEVALIEENQKLRDRIEEETARRLENQAKMAAYRPEEERNTEMMKAAHRAIDDHGAQKRALKLDCEELRRRLTDLQQENSNIDLAIMDLRGQIISSPEKLRGKIDEMQDQLNREKEMFQETEVKERQTQSKINALTQYSQELNSCIRILDDWSVDVDKLRDAELRLGEHEDHLRNLEAEQSDLKDRIELLERRISNGREELTRMKDKMERKREAAKGRKRDLELQHAASVEEKRHLDDEAFKKNLEAQAVEQHIRDMYASLNTELDKGEKAFKRIKEQITLYSIRLNKALDSINELNALDPEL</sequence>
<dbReference type="GO" id="GO:0005634">
    <property type="term" value="C:nucleus"/>
    <property type="evidence" value="ECO:0007669"/>
    <property type="project" value="UniProtKB-SubCell"/>
</dbReference>
<keyword evidence="7 11" id="KW-0175">Coiled coil</keyword>
<evidence type="ECO:0000256" key="2">
    <source>
        <dbReference type="ARBA" id="ARBA00004584"/>
    </source>
</evidence>
<evidence type="ECO:0000313" key="15">
    <source>
        <dbReference type="EMBL" id="POY72648.1"/>
    </source>
</evidence>
<accession>A0A2S5B7A5</accession>
<feature type="coiled-coil region" evidence="11">
    <location>
        <begin position="151"/>
        <end position="280"/>
    </location>
</feature>
<keyword evidence="8" id="KW-0539">Nucleus</keyword>
<keyword evidence="16" id="KW-1185">Reference proteome</keyword>
<dbReference type="OrthoDB" id="8194677at2759"/>
<dbReference type="AlphaFoldDB" id="A0A2S5B7A5"/>
<comment type="subcellular location">
    <subcellularLocation>
        <location evidence="2">Chromosome</location>
        <location evidence="2">Centromere</location>
    </subcellularLocation>
    <subcellularLocation>
        <location evidence="1">Nucleus</location>
    </subcellularLocation>
</comment>
<dbReference type="Pfam" id="PF18595">
    <property type="entry name" value="Nuf2_DHR10-like"/>
    <property type="match status" value="1"/>
</dbReference>
<evidence type="ECO:0000256" key="1">
    <source>
        <dbReference type="ARBA" id="ARBA00004123"/>
    </source>
</evidence>
<dbReference type="InterPro" id="IPR005549">
    <property type="entry name" value="Kinetochore_Nuf2_N"/>
</dbReference>
<feature type="domain" description="Nuf2 DHR10-like" evidence="14">
    <location>
        <begin position="264"/>
        <end position="377"/>
    </location>
</feature>
<evidence type="ECO:0000256" key="4">
    <source>
        <dbReference type="ARBA" id="ARBA00022454"/>
    </source>
</evidence>
<dbReference type="GO" id="GO:0051301">
    <property type="term" value="P:cell division"/>
    <property type="evidence" value="ECO:0007669"/>
    <property type="project" value="UniProtKB-KW"/>
</dbReference>
<dbReference type="GO" id="GO:0031262">
    <property type="term" value="C:Ndc80 complex"/>
    <property type="evidence" value="ECO:0007669"/>
    <property type="project" value="InterPro"/>
</dbReference>
<evidence type="ECO:0000256" key="11">
    <source>
        <dbReference type="SAM" id="Coils"/>
    </source>
</evidence>
<evidence type="ECO:0000256" key="9">
    <source>
        <dbReference type="ARBA" id="ARBA00023306"/>
    </source>
</evidence>
<evidence type="ECO:0000256" key="5">
    <source>
        <dbReference type="ARBA" id="ARBA00022618"/>
    </source>
</evidence>
<dbReference type="Proteomes" id="UP000237144">
    <property type="component" value="Unassembled WGS sequence"/>
</dbReference>
<organism evidence="15 16">
    <name type="scientific">Rhodotorula taiwanensis</name>
    <dbReference type="NCBI Taxonomy" id="741276"/>
    <lineage>
        <taxon>Eukaryota</taxon>
        <taxon>Fungi</taxon>
        <taxon>Dikarya</taxon>
        <taxon>Basidiomycota</taxon>
        <taxon>Pucciniomycotina</taxon>
        <taxon>Microbotryomycetes</taxon>
        <taxon>Sporidiobolales</taxon>
        <taxon>Sporidiobolaceae</taxon>
        <taxon>Rhodotorula</taxon>
    </lineage>
</organism>
<protein>
    <submittedName>
        <fullName evidence="15">Uncharacterized protein</fullName>
    </submittedName>
</protein>
<evidence type="ECO:0000256" key="3">
    <source>
        <dbReference type="ARBA" id="ARBA00005498"/>
    </source>
</evidence>
<name>A0A2S5B7A5_9BASI</name>
<evidence type="ECO:0000256" key="7">
    <source>
        <dbReference type="ARBA" id="ARBA00023054"/>
    </source>
</evidence>
<dbReference type="EMBL" id="PJQD01000048">
    <property type="protein sequence ID" value="POY72648.1"/>
    <property type="molecule type" value="Genomic_DNA"/>
</dbReference>
<keyword evidence="9" id="KW-0131">Cell cycle</keyword>
<reference evidence="15 16" key="1">
    <citation type="journal article" date="2018" name="Front. Microbiol.">
        <title>Prospects for Fungal Bioremediation of Acidic Radioactive Waste Sites: Characterization and Genome Sequence of Rhodotorula taiwanensis MD1149.</title>
        <authorList>
            <person name="Tkavc R."/>
            <person name="Matrosova V.Y."/>
            <person name="Grichenko O.E."/>
            <person name="Gostincar C."/>
            <person name="Volpe R.P."/>
            <person name="Klimenkova P."/>
            <person name="Gaidamakova E.K."/>
            <person name="Zhou C.E."/>
            <person name="Stewart B.J."/>
            <person name="Lyman M.G."/>
            <person name="Malfatti S.A."/>
            <person name="Rubinfeld B."/>
            <person name="Courtot M."/>
            <person name="Singh J."/>
            <person name="Dalgard C.L."/>
            <person name="Hamilton T."/>
            <person name="Frey K.G."/>
            <person name="Gunde-Cimerman N."/>
            <person name="Dugan L."/>
            <person name="Daly M.J."/>
        </authorList>
    </citation>
    <scope>NUCLEOTIDE SEQUENCE [LARGE SCALE GENOMIC DNA]</scope>
    <source>
        <strain evidence="15 16">MD1149</strain>
    </source>
</reference>